<feature type="region of interest" description="Disordered" evidence="1">
    <location>
        <begin position="1"/>
        <end position="64"/>
    </location>
</feature>
<evidence type="ECO:0000259" key="2">
    <source>
        <dbReference type="Pfam" id="PF00462"/>
    </source>
</evidence>
<dbReference type="EMBL" id="JAKOGI010000950">
    <property type="protein sequence ID" value="KAJ8428993.1"/>
    <property type="molecule type" value="Genomic_DNA"/>
</dbReference>
<dbReference type="AlphaFoldDB" id="A0A9Q1JQ54"/>
<reference evidence="3" key="1">
    <citation type="submission" date="2022-04" db="EMBL/GenBank/DDBJ databases">
        <title>Carnegiea gigantea Genome sequencing and assembly v2.</title>
        <authorList>
            <person name="Copetti D."/>
            <person name="Sanderson M.J."/>
            <person name="Burquez A."/>
            <person name="Wojciechowski M.F."/>
        </authorList>
    </citation>
    <scope>NUCLEOTIDE SEQUENCE</scope>
    <source>
        <strain evidence="3">SGP5-SGP5p</strain>
        <tissue evidence="3">Aerial part</tissue>
    </source>
</reference>
<keyword evidence="4" id="KW-1185">Reference proteome</keyword>
<dbReference type="PANTHER" id="PTHR46361:SF1">
    <property type="entry name" value="F26K24.21 PROTEIN"/>
    <property type="match status" value="1"/>
</dbReference>
<dbReference type="SUPFAM" id="SSF52833">
    <property type="entry name" value="Thioredoxin-like"/>
    <property type="match status" value="1"/>
</dbReference>
<proteinExistence type="predicted"/>
<evidence type="ECO:0000256" key="1">
    <source>
        <dbReference type="SAM" id="MobiDB-lite"/>
    </source>
</evidence>
<dbReference type="InterPro" id="IPR036249">
    <property type="entry name" value="Thioredoxin-like_sf"/>
</dbReference>
<dbReference type="Gene3D" id="3.40.30.10">
    <property type="entry name" value="Glutaredoxin"/>
    <property type="match status" value="1"/>
</dbReference>
<feature type="domain" description="Glutaredoxin" evidence="2">
    <location>
        <begin position="152"/>
        <end position="211"/>
    </location>
</feature>
<dbReference type="Gene3D" id="1.10.10.10">
    <property type="entry name" value="Winged helix-like DNA-binding domain superfamily/Winged helix DNA-binding domain"/>
    <property type="match status" value="1"/>
</dbReference>
<sequence>MGEEAEIESKKSPSNSPEKIGKEKPGHDFPAAAIKGGGGIVYPHESLPKPEAPPGLLHGSVEKPSQEKSFSVDVPAIGNYIRERKNSLSAAISRRLSFNDVVKPSLGGGGITEFSLSGVRVVVRAKEEGNDGFALEKEGYGFNELAQLKGRVTFFSRSNCRDSGAVRKLVREKGLKYAEINIDVFPSREKELIDRTGGSAVPQIFFNEKLIGGLVALNSLRNSGLLDRTAKELLGRKCSGDAPQPPVYGFDEPEEEQTDDLAAIVKVLRQRLPIQDRLIRMRIVKNCFAGLDLVDVLLIHMGCSRHEVEYIVDFHTLMPTFVGLKSSNWYFSSLLRSSLTL</sequence>
<accession>A0A9Q1JQ54</accession>
<dbReference type="Proteomes" id="UP001153076">
    <property type="component" value="Unassembled WGS sequence"/>
</dbReference>
<evidence type="ECO:0000313" key="3">
    <source>
        <dbReference type="EMBL" id="KAJ8428993.1"/>
    </source>
</evidence>
<dbReference type="InterPro" id="IPR036388">
    <property type="entry name" value="WH-like_DNA-bd_sf"/>
</dbReference>
<dbReference type="CDD" id="cd04371">
    <property type="entry name" value="DEP"/>
    <property type="match status" value="1"/>
</dbReference>
<protein>
    <recommendedName>
        <fullName evidence="2">Glutaredoxin domain-containing protein</fullName>
    </recommendedName>
</protein>
<dbReference type="InterPro" id="IPR002109">
    <property type="entry name" value="Glutaredoxin"/>
</dbReference>
<name>A0A9Q1JQ54_9CARY</name>
<dbReference type="OrthoDB" id="418495at2759"/>
<dbReference type="Pfam" id="PF00462">
    <property type="entry name" value="Glutaredoxin"/>
    <property type="match status" value="1"/>
</dbReference>
<organism evidence="3 4">
    <name type="scientific">Carnegiea gigantea</name>
    <dbReference type="NCBI Taxonomy" id="171969"/>
    <lineage>
        <taxon>Eukaryota</taxon>
        <taxon>Viridiplantae</taxon>
        <taxon>Streptophyta</taxon>
        <taxon>Embryophyta</taxon>
        <taxon>Tracheophyta</taxon>
        <taxon>Spermatophyta</taxon>
        <taxon>Magnoliopsida</taxon>
        <taxon>eudicotyledons</taxon>
        <taxon>Gunneridae</taxon>
        <taxon>Pentapetalae</taxon>
        <taxon>Caryophyllales</taxon>
        <taxon>Cactineae</taxon>
        <taxon>Cactaceae</taxon>
        <taxon>Cactoideae</taxon>
        <taxon>Echinocereeae</taxon>
        <taxon>Carnegiea</taxon>
    </lineage>
</organism>
<evidence type="ECO:0000313" key="4">
    <source>
        <dbReference type="Proteomes" id="UP001153076"/>
    </source>
</evidence>
<dbReference type="PANTHER" id="PTHR46361">
    <property type="entry name" value="ELECTRON CARRIER/ PROTEIN DISULFIDE OXIDOREDUCTASE"/>
    <property type="match status" value="1"/>
</dbReference>
<comment type="caution">
    <text evidence="3">The sequence shown here is derived from an EMBL/GenBank/DDBJ whole genome shotgun (WGS) entry which is preliminary data.</text>
</comment>
<gene>
    <name evidence="3" type="ORF">Cgig2_018361</name>
</gene>
<dbReference type="InterPro" id="IPR036390">
    <property type="entry name" value="WH_DNA-bd_sf"/>
</dbReference>
<dbReference type="PROSITE" id="PS51354">
    <property type="entry name" value="GLUTAREDOXIN_2"/>
    <property type="match status" value="1"/>
</dbReference>
<dbReference type="SUPFAM" id="SSF46785">
    <property type="entry name" value="Winged helix' DNA-binding domain"/>
    <property type="match status" value="1"/>
</dbReference>